<evidence type="ECO:0000256" key="3">
    <source>
        <dbReference type="ARBA" id="ARBA00022448"/>
    </source>
</evidence>
<evidence type="ECO:0000313" key="9">
    <source>
        <dbReference type="Proteomes" id="UP001164746"/>
    </source>
</evidence>
<protein>
    <submittedName>
        <fullName evidence="8">S13A3-like protein</fullName>
    </submittedName>
</protein>
<feature type="transmembrane region" description="Helical" evidence="7">
    <location>
        <begin position="446"/>
        <end position="467"/>
    </location>
</feature>
<organism evidence="8 9">
    <name type="scientific">Mya arenaria</name>
    <name type="common">Soft-shell clam</name>
    <dbReference type="NCBI Taxonomy" id="6604"/>
    <lineage>
        <taxon>Eukaryota</taxon>
        <taxon>Metazoa</taxon>
        <taxon>Spiralia</taxon>
        <taxon>Lophotrochozoa</taxon>
        <taxon>Mollusca</taxon>
        <taxon>Bivalvia</taxon>
        <taxon>Autobranchia</taxon>
        <taxon>Heteroconchia</taxon>
        <taxon>Euheterodonta</taxon>
        <taxon>Imparidentia</taxon>
        <taxon>Neoheterodontei</taxon>
        <taxon>Myida</taxon>
        <taxon>Myoidea</taxon>
        <taxon>Myidae</taxon>
        <taxon>Mya</taxon>
    </lineage>
</organism>
<dbReference type="InterPro" id="IPR031312">
    <property type="entry name" value="Na/sul_symport_CS"/>
</dbReference>
<evidence type="ECO:0000256" key="7">
    <source>
        <dbReference type="SAM" id="Phobius"/>
    </source>
</evidence>
<feature type="transmembrane region" description="Helical" evidence="7">
    <location>
        <begin position="512"/>
        <end position="534"/>
    </location>
</feature>
<name>A0ABY7E3P0_MYAAR</name>
<feature type="transmembrane region" description="Helical" evidence="7">
    <location>
        <begin position="43"/>
        <end position="72"/>
    </location>
</feature>
<proteinExistence type="inferred from homology"/>
<evidence type="ECO:0000256" key="5">
    <source>
        <dbReference type="ARBA" id="ARBA00022989"/>
    </source>
</evidence>
<sequence length="567" mass="62964">MGFRQTCRRILEWKNLFVIVLLPLILLPLPLIGQTSVAKCAYAVIIIGVYWVLEVMPIAVTSLIPVFLFPILGIMPSSAVCKNYANDTLMLFFGSLVVAAAVERWNLHKRIALRALTLVGPEPRWLMLGIMLPTWFLSMWMSNTATTAMMIPILNAILAQIKEVKCQVVADETEEESMPLKRMENNGHVPGNHDNHDQHRDIKVVLEMDNILEPGHPVHYQIQVHEPEDHLGVPRNESSSGLNAQDFTSTSLLTNPVADRRSPIALENRAHPEISRDKEFNQLAKTFALCTAFAANCGGIATLTGTPPNIILKGQADILYEQYGLDSAVTFANWMAVGVPISLAVFLATWLWLQVYAMGKKCLCCLQTDDDYSLVKTHLQQEYIKLGPWRFVADSTAAIFMSVILFFLPSQLPQFGANRYKKRSDELTATSEYIPLLSWKYVNDKMAWGVLLLMGGGFALADGCAAIKLAIHPLYFMIPCAVAASFAFMLPVGTPPNAIVFSTGYLKVIDMISAGSVINFVSVMIVCICLNTFVMPIYDLYTIPAAFLANMTSANLDPTNIKRRNTR</sequence>
<dbReference type="Pfam" id="PF00939">
    <property type="entry name" value="Na_sulph_symp"/>
    <property type="match status" value="2"/>
</dbReference>
<evidence type="ECO:0000256" key="4">
    <source>
        <dbReference type="ARBA" id="ARBA00022692"/>
    </source>
</evidence>
<dbReference type="PROSITE" id="PS01271">
    <property type="entry name" value="NA_SULFATE"/>
    <property type="match status" value="1"/>
</dbReference>
<evidence type="ECO:0000313" key="8">
    <source>
        <dbReference type="EMBL" id="WAR03034.1"/>
    </source>
</evidence>
<accession>A0ABY7E3P0</accession>
<comment type="subcellular location">
    <subcellularLocation>
        <location evidence="1">Membrane</location>
        <topology evidence="1">Multi-pass membrane protein</topology>
    </subcellularLocation>
</comment>
<evidence type="ECO:0000256" key="2">
    <source>
        <dbReference type="ARBA" id="ARBA00006772"/>
    </source>
</evidence>
<dbReference type="Proteomes" id="UP001164746">
    <property type="component" value="Chromosome 4"/>
</dbReference>
<feature type="transmembrane region" description="Helical" evidence="7">
    <location>
        <begin position="84"/>
        <end position="105"/>
    </location>
</feature>
<dbReference type="InterPro" id="IPR001898">
    <property type="entry name" value="SLC13A/DASS"/>
</dbReference>
<dbReference type="PANTHER" id="PTHR10283:SF82">
    <property type="entry name" value="SOLUTE CARRIER FAMILY 13 MEMBER 2"/>
    <property type="match status" value="1"/>
</dbReference>
<evidence type="ECO:0000256" key="1">
    <source>
        <dbReference type="ARBA" id="ARBA00004141"/>
    </source>
</evidence>
<evidence type="ECO:0000256" key="6">
    <source>
        <dbReference type="ARBA" id="ARBA00023136"/>
    </source>
</evidence>
<keyword evidence="3" id="KW-0813">Transport</keyword>
<feature type="transmembrane region" description="Helical" evidence="7">
    <location>
        <begin position="391"/>
        <end position="408"/>
    </location>
</feature>
<keyword evidence="5 7" id="KW-1133">Transmembrane helix</keyword>
<keyword evidence="4 7" id="KW-0812">Transmembrane</keyword>
<gene>
    <name evidence="8" type="ORF">MAR_009592</name>
</gene>
<feature type="transmembrane region" description="Helical" evidence="7">
    <location>
        <begin position="286"/>
        <end position="311"/>
    </location>
</feature>
<reference evidence="8" key="1">
    <citation type="submission" date="2022-11" db="EMBL/GenBank/DDBJ databases">
        <title>Centuries of genome instability and evolution in soft-shell clam transmissible cancer (bioRxiv).</title>
        <authorList>
            <person name="Hart S.F.M."/>
            <person name="Yonemitsu M.A."/>
            <person name="Giersch R.M."/>
            <person name="Beal B.F."/>
            <person name="Arriagada G."/>
            <person name="Davis B.W."/>
            <person name="Ostrander E.A."/>
            <person name="Goff S.P."/>
            <person name="Metzger M.J."/>
        </authorList>
    </citation>
    <scope>NUCLEOTIDE SEQUENCE</scope>
    <source>
        <strain evidence="8">MELC-2E11</strain>
        <tissue evidence="8">Siphon/mantle</tissue>
    </source>
</reference>
<keyword evidence="6 7" id="KW-0472">Membrane</keyword>
<keyword evidence="9" id="KW-1185">Reference proteome</keyword>
<dbReference type="PANTHER" id="PTHR10283">
    <property type="entry name" value="SOLUTE CARRIER FAMILY 13 MEMBER"/>
    <property type="match status" value="1"/>
</dbReference>
<feature type="transmembrane region" description="Helical" evidence="7">
    <location>
        <begin position="331"/>
        <end position="353"/>
    </location>
</feature>
<feature type="transmembrane region" description="Helical" evidence="7">
    <location>
        <begin position="474"/>
        <end position="492"/>
    </location>
</feature>
<comment type="similarity">
    <text evidence="2">Belongs to the SLC13A/DASS transporter (TC 2.A.47) family. NADC subfamily.</text>
</comment>
<dbReference type="EMBL" id="CP111015">
    <property type="protein sequence ID" value="WAR03034.1"/>
    <property type="molecule type" value="Genomic_DNA"/>
</dbReference>